<dbReference type="OMA" id="GHATSCE"/>
<feature type="compositionally biased region" description="Polar residues" evidence="1">
    <location>
        <begin position="927"/>
        <end position="936"/>
    </location>
</feature>
<dbReference type="HOGENOM" id="CLU_008059_1_0_1"/>
<evidence type="ECO:0000256" key="1">
    <source>
        <dbReference type="SAM" id="MobiDB-lite"/>
    </source>
</evidence>
<dbReference type="EMBL" id="CCBP010000111">
    <property type="protein sequence ID" value="CDO72303.1"/>
    <property type="molecule type" value="Genomic_DNA"/>
</dbReference>
<feature type="compositionally biased region" description="Basic and acidic residues" evidence="1">
    <location>
        <begin position="984"/>
        <end position="994"/>
    </location>
</feature>
<feature type="region of interest" description="Disordered" evidence="1">
    <location>
        <begin position="927"/>
        <end position="948"/>
    </location>
</feature>
<feature type="compositionally biased region" description="Acidic residues" evidence="1">
    <location>
        <begin position="973"/>
        <end position="983"/>
    </location>
</feature>
<keyword evidence="3" id="KW-1185">Reference proteome</keyword>
<feature type="compositionally biased region" description="Basic and acidic residues" evidence="1">
    <location>
        <begin position="1049"/>
        <end position="1068"/>
    </location>
</feature>
<dbReference type="InterPro" id="IPR012337">
    <property type="entry name" value="RNaseH-like_sf"/>
</dbReference>
<dbReference type="OrthoDB" id="2801221at2759"/>
<protein>
    <recommendedName>
        <fullName evidence="4">DUF659 domain-containing protein</fullName>
    </recommendedName>
</protein>
<evidence type="ECO:0008006" key="4">
    <source>
        <dbReference type="Google" id="ProtNLM"/>
    </source>
</evidence>
<organism evidence="2 3">
    <name type="scientific">Pycnoporus cinnabarinus</name>
    <name type="common">Cinnabar-red polypore</name>
    <name type="synonym">Trametes cinnabarina</name>
    <dbReference type="NCBI Taxonomy" id="5643"/>
    <lineage>
        <taxon>Eukaryota</taxon>
        <taxon>Fungi</taxon>
        <taxon>Dikarya</taxon>
        <taxon>Basidiomycota</taxon>
        <taxon>Agaricomycotina</taxon>
        <taxon>Agaricomycetes</taxon>
        <taxon>Polyporales</taxon>
        <taxon>Polyporaceae</taxon>
        <taxon>Trametes</taxon>
    </lineage>
</organism>
<evidence type="ECO:0000313" key="3">
    <source>
        <dbReference type="Proteomes" id="UP000029665"/>
    </source>
</evidence>
<dbReference type="STRING" id="5643.A0A060SIS1"/>
<comment type="caution">
    <text evidence="2">The sequence shown here is derived from an EMBL/GenBank/DDBJ whole genome shotgun (WGS) entry which is preliminary data.</text>
</comment>
<feature type="region of interest" description="Disordered" evidence="1">
    <location>
        <begin position="960"/>
        <end position="1032"/>
    </location>
</feature>
<accession>A0A060SIS1</accession>
<sequence>MISALSQVSDRRSLASPASLFCRAHNDEQQLSLRHIVNYVAYPHSGAATVKPTTFKRSPLQIFSMSHSLGPGSQLPEFLTRLRVLLQPENLPAALPLRDRPDAKYGMFLNFDLDLDILEKTEGEIATVSEQFKSVFGWQTRSSGDGIIRLEERGTGLLAAVDVLERFHHQYPEDAVLAKWAHDLGAAAEHVYSTHGMQPPGGPATPVCTKTAQKRRRALSIAESDTQELQTTLDSNIVIVKGAQNCLLPSVSKGSRGRPPKELMNVAIEKGTTSSTERRKGKTTTYWTCIAPYCDYRASGFPSEPRVFKHASTCEKLRNSHPDVHASIVDAQSTGSLGAKISDINGSENRSGTQDCDSHQQTAHSTPSASLSSVPSSSEPPAVPVPKKLKTEGTLDAFVAQGVKQKRTAQRAALQQSVDHIIMRLICVRGLVPRYKPSPSDKFTKDYIPKEAAFVRSKQLEEVQKHDNLTITFDGNSTRRDSIYFVHATTPHREHYFISGHVGTDEHHTVPWVKSKILQSIGEIGISRTAAVCSDSTVVTLNTRAEINLEIPTIFDLRDCCHQLHNIIADITKLSAFTEPISTMKKIIVHFSKSTFGRAMLQKETEEGVRLLALQKVGKTRFGSHWTAAQSLLPAMPRIRELVQSKEVKFKHKSIQSLFTGRFNPEYTRLEHALVQYTTIVEPLIRSLWALEASSANAADVFVFFTACAASLRDLFASGQRSTGISPEVAQTITNIFNDRYDEFFFHSDIYFAAFALDPRYPVSDYLLIAPTAEPSITVPRQGADLALPHPRAYDRTKEFIKKSLKDMFTWKHANPSGRIDPVLQELGANKASKEMKTQFEAYWLGGYPFNTVISSESTLSYWENLRSHPNARVLAIVCIKIFSILVNSMPDERTGSKFTWFNSALRGNQHAQTLVDMVQIGQYYSRQSSDGTQHNVTTTRRRPTVRFRDINKDLLQAVQHHERPLATHEAESDSLSDESEDDSSPRDNSRTRDTAGSASIASQGQPSEGSSSSTSGSAPKPSGPGGLLPESVIDLSSPLLLDLLSDKSDGMADSIHGDELLSERDPDADVFIDW</sequence>
<proteinExistence type="predicted"/>
<dbReference type="SUPFAM" id="SSF53098">
    <property type="entry name" value="Ribonuclease H-like"/>
    <property type="match status" value="1"/>
</dbReference>
<dbReference type="Proteomes" id="UP000029665">
    <property type="component" value="Unassembled WGS sequence"/>
</dbReference>
<feature type="compositionally biased region" description="Basic and acidic residues" evidence="1">
    <location>
        <begin position="960"/>
        <end position="972"/>
    </location>
</feature>
<feature type="compositionally biased region" description="Low complexity" evidence="1">
    <location>
        <begin position="363"/>
        <end position="380"/>
    </location>
</feature>
<feature type="compositionally biased region" description="Low complexity" evidence="1">
    <location>
        <begin position="1002"/>
        <end position="1021"/>
    </location>
</feature>
<name>A0A060SIS1_PYCCI</name>
<feature type="compositionally biased region" description="Polar residues" evidence="1">
    <location>
        <begin position="344"/>
        <end position="362"/>
    </location>
</feature>
<feature type="region of interest" description="Disordered" evidence="1">
    <location>
        <begin position="339"/>
        <end position="389"/>
    </location>
</feature>
<gene>
    <name evidence="2" type="ORF">BN946_scf184970.g155</name>
</gene>
<dbReference type="AlphaFoldDB" id="A0A060SIS1"/>
<evidence type="ECO:0000313" key="2">
    <source>
        <dbReference type="EMBL" id="CDO72303.1"/>
    </source>
</evidence>
<feature type="region of interest" description="Disordered" evidence="1">
    <location>
        <begin position="1049"/>
        <end position="1075"/>
    </location>
</feature>
<reference evidence="2" key="1">
    <citation type="submission" date="2014-01" db="EMBL/GenBank/DDBJ databases">
        <title>The genome of the white-rot fungus Pycnoporus cinnabarinus: a basidiomycete model with a versatile arsenal for lignocellulosic biomass breakdown.</title>
        <authorList>
            <person name="Levasseur A."/>
            <person name="Lomascolo A."/>
            <person name="Ruiz-Duenas F.J."/>
            <person name="Uzan E."/>
            <person name="Piumi F."/>
            <person name="Kues U."/>
            <person name="Ram A.F.J."/>
            <person name="Murat C."/>
            <person name="Haon M."/>
            <person name="Benoit I."/>
            <person name="Arfi Y."/>
            <person name="Chevret D."/>
            <person name="Drula E."/>
            <person name="Kwon M.J."/>
            <person name="Gouret P."/>
            <person name="Lesage-Meessen L."/>
            <person name="Lombard V."/>
            <person name="Mariette J."/>
            <person name="Noirot C."/>
            <person name="Park J."/>
            <person name="Patyshakuliyeva A."/>
            <person name="Wieneger R.A.B."/>
            <person name="Wosten H.A.B."/>
            <person name="Martin F."/>
            <person name="Coutinho P.M."/>
            <person name="de Vries R."/>
            <person name="Martinez A.T."/>
            <person name="Klopp C."/>
            <person name="Pontarotti P."/>
            <person name="Henrissat B."/>
            <person name="Record E."/>
        </authorList>
    </citation>
    <scope>NUCLEOTIDE SEQUENCE [LARGE SCALE GENOMIC DNA]</scope>
    <source>
        <strain evidence="2">BRFM137</strain>
    </source>
</reference>